<accession>A0A368JLU2</accession>
<dbReference type="OrthoDB" id="9808602at2"/>
<sequence length="368" mass="43003">MFYSLFTLKGERSLESDFPKEKFDPINSISSGNGFLQKKIPDYLLNFANKPNWTCVQLEEIIQNTFHRKVDNLYLDEILLKSDNPNLIFERVRQYLSPDGYFAFRIVTAENIKFKIQERFSSSIFNIYYPFHFLSRRVLPKLKGCRKICRLLTIPIDVSKAEIMGRLIYKGFNIIDLVETDYETVIITQPSSVSNPSISNPEPNEGFLFKMKRLGENGKGITVYKFRSMHPYAEYVQDYLHRKNGLEAGGKFKNDFRVSTGGRVLRKYWIDELPMLYNLLKGDIKLIGVRPISEHYFSLYPEHAQVIRKKYKPGLLPPFYADMPVTFTEIVQSEVTYLQAYAKAPFQTDLLYLRRILTNIIVKKVRSK</sequence>
<feature type="domain" description="Bacterial sugar transferase" evidence="2">
    <location>
        <begin position="204"/>
        <end position="339"/>
    </location>
</feature>
<dbReference type="PANTHER" id="PTHR30576">
    <property type="entry name" value="COLANIC BIOSYNTHESIS UDP-GLUCOSE LIPID CARRIER TRANSFERASE"/>
    <property type="match status" value="1"/>
</dbReference>
<keyword evidence="4" id="KW-1185">Reference proteome</keyword>
<dbReference type="Proteomes" id="UP000253383">
    <property type="component" value="Unassembled WGS sequence"/>
</dbReference>
<proteinExistence type="inferred from homology"/>
<dbReference type="InterPro" id="IPR003362">
    <property type="entry name" value="Bact_transf"/>
</dbReference>
<protein>
    <submittedName>
        <fullName evidence="3">Sugar transferase</fullName>
    </submittedName>
</protein>
<dbReference type="GO" id="GO:0016780">
    <property type="term" value="F:phosphotransferase activity, for other substituted phosphate groups"/>
    <property type="evidence" value="ECO:0007669"/>
    <property type="project" value="TreeGrafter"/>
</dbReference>
<comment type="caution">
    <text evidence="3">The sequence shown here is derived from an EMBL/GenBank/DDBJ whole genome shotgun (WGS) entry which is preliminary data.</text>
</comment>
<evidence type="ECO:0000259" key="2">
    <source>
        <dbReference type="Pfam" id="PF02397"/>
    </source>
</evidence>
<dbReference type="PANTHER" id="PTHR30576:SF0">
    <property type="entry name" value="UNDECAPRENYL-PHOSPHATE N-ACETYLGALACTOSAMINYL 1-PHOSPHATE TRANSFERASE-RELATED"/>
    <property type="match status" value="1"/>
</dbReference>
<evidence type="ECO:0000313" key="4">
    <source>
        <dbReference type="Proteomes" id="UP000253383"/>
    </source>
</evidence>
<evidence type="ECO:0000313" key="3">
    <source>
        <dbReference type="EMBL" id="RCR67634.1"/>
    </source>
</evidence>
<evidence type="ECO:0000256" key="1">
    <source>
        <dbReference type="ARBA" id="ARBA00006464"/>
    </source>
</evidence>
<dbReference type="Pfam" id="PF02397">
    <property type="entry name" value="Bac_transf"/>
    <property type="match status" value="1"/>
</dbReference>
<name>A0A368JLU2_9BACT</name>
<reference evidence="3 4" key="1">
    <citation type="submission" date="2018-07" db="EMBL/GenBank/DDBJ databases">
        <title>Genome analysis of Larkinella rosea.</title>
        <authorList>
            <person name="Zhou Z."/>
            <person name="Wang G."/>
        </authorList>
    </citation>
    <scope>NUCLEOTIDE SEQUENCE [LARGE SCALE GENOMIC DNA]</scope>
    <source>
        <strain evidence="4">zzj9</strain>
    </source>
</reference>
<keyword evidence="3" id="KW-0808">Transferase</keyword>
<dbReference type="RefSeq" id="WP_114408066.1">
    <property type="nucleotide sequence ID" value="NZ_QOWE01000018.1"/>
</dbReference>
<organism evidence="3 4">
    <name type="scientific">Larkinella punicea</name>
    <dbReference type="NCBI Taxonomy" id="2315727"/>
    <lineage>
        <taxon>Bacteria</taxon>
        <taxon>Pseudomonadati</taxon>
        <taxon>Bacteroidota</taxon>
        <taxon>Cytophagia</taxon>
        <taxon>Cytophagales</taxon>
        <taxon>Spirosomataceae</taxon>
        <taxon>Larkinella</taxon>
    </lineage>
</organism>
<comment type="similarity">
    <text evidence="1">Belongs to the bacterial sugar transferase family.</text>
</comment>
<dbReference type="AlphaFoldDB" id="A0A368JLU2"/>
<gene>
    <name evidence="3" type="ORF">DUE52_21265</name>
</gene>
<dbReference type="EMBL" id="QOWE01000018">
    <property type="protein sequence ID" value="RCR67634.1"/>
    <property type="molecule type" value="Genomic_DNA"/>
</dbReference>